<dbReference type="Proteomes" id="UP000198749">
    <property type="component" value="Unassembled WGS sequence"/>
</dbReference>
<evidence type="ECO:0000256" key="3">
    <source>
        <dbReference type="ARBA" id="ARBA00022840"/>
    </source>
</evidence>
<protein>
    <submittedName>
        <fullName evidence="5">ABC-2 type transport system ATP-binding protein</fullName>
    </submittedName>
</protein>
<dbReference type="SMART" id="SM00382">
    <property type="entry name" value="AAA"/>
    <property type="match status" value="1"/>
</dbReference>
<dbReference type="SUPFAM" id="SSF52540">
    <property type="entry name" value="P-loop containing nucleoside triphosphate hydrolases"/>
    <property type="match status" value="1"/>
</dbReference>
<evidence type="ECO:0000313" key="5">
    <source>
        <dbReference type="EMBL" id="SEQ57870.1"/>
    </source>
</evidence>
<keyword evidence="2" id="KW-0547">Nucleotide-binding</keyword>
<dbReference type="Gene3D" id="3.40.50.300">
    <property type="entry name" value="P-loop containing nucleotide triphosphate hydrolases"/>
    <property type="match status" value="1"/>
</dbReference>
<gene>
    <name evidence="5" type="ORF">SAMN03080615_01964</name>
</gene>
<keyword evidence="1" id="KW-0813">Transport</keyword>
<proteinExistence type="predicted"/>
<sequence length="316" mass="35063">MTTALSIKDLRKVYNNGFEALKGISFEVQEGDFFALLGPNGAGKSTTLGIVSSLVNKSSGQVEVFGYNLDTDASKAKCELGVVPQEFNFNMFEKVEDILITQAGYYGIPASEAKKRSEFYLRKLGLWDKRDGPSRSLSGGMKRRLMIARALMHEPRLLILDEPTAGVDIELRRSMWEFLREINAKGTTIILTTHYLEEAESLCRHIGIIDQGTIITNTSMRELLQQLNTETFILDISPAQTECPPLDGYQATLQGDHTLLVDVEKSQGLNQVFAQLSAQGVEVTSMRNKSNRLEELFVSLVDKTLGDNKKGGSDDE</sequence>
<dbReference type="EMBL" id="FOGB01000005">
    <property type="protein sequence ID" value="SEQ57870.1"/>
    <property type="molecule type" value="Genomic_DNA"/>
</dbReference>
<dbReference type="AlphaFoldDB" id="A0A1H9H6B3"/>
<evidence type="ECO:0000256" key="2">
    <source>
        <dbReference type="ARBA" id="ARBA00022741"/>
    </source>
</evidence>
<dbReference type="InterPro" id="IPR017871">
    <property type="entry name" value="ABC_transporter-like_CS"/>
</dbReference>
<dbReference type="Pfam" id="PF00005">
    <property type="entry name" value="ABC_tran"/>
    <property type="match status" value="1"/>
</dbReference>
<dbReference type="GO" id="GO:0016887">
    <property type="term" value="F:ATP hydrolysis activity"/>
    <property type="evidence" value="ECO:0007669"/>
    <property type="project" value="InterPro"/>
</dbReference>
<keyword evidence="6" id="KW-1185">Reference proteome</keyword>
<dbReference type="InterPro" id="IPR027417">
    <property type="entry name" value="P-loop_NTPase"/>
</dbReference>
<feature type="domain" description="ABC transporter" evidence="4">
    <location>
        <begin position="5"/>
        <end position="236"/>
    </location>
</feature>
<dbReference type="InterPro" id="IPR003593">
    <property type="entry name" value="AAA+_ATPase"/>
</dbReference>
<dbReference type="InterPro" id="IPR050763">
    <property type="entry name" value="ABC_transporter_ATP-binding"/>
</dbReference>
<keyword evidence="3 5" id="KW-0067">ATP-binding</keyword>
<evidence type="ECO:0000259" key="4">
    <source>
        <dbReference type="PROSITE" id="PS50893"/>
    </source>
</evidence>
<dbReference type="STRING" id="355243.SAMN03080615_01964"/>
<evidence type="ECO:0000313" key="6">
    <source>
        <dbReference type="Proteomes" id="UP000198749"/>
    </source>
</evidence>
<dbReference type="PANTHER" id="PTHR42711">
    <property type="entry name" value="ABC TRANSPORTER ATP-BINDING PROTEIN"/>
    <property type="match status" value="1"/>
</dbReference>
<evidence type="ECO:0000256" key="1">
    <source>
        <dbReference type="ARBA" id="ARBA00022448"/>
    </source>
</evidence>
<organism evidence="5 6">
    <name type="scientific">Amphritea atlantica</name>
    <dbReference type="NCBI Taxonomy" id="355243"/>
    <lineage>
        <taxon>Bacteria</taxon>
        <taxon>Pseudomonadati</taxon>
        <taxon>Pseudomonadota</taxon>
        <taxon>Gammaproteobacteria</taxon>
        <taxon>Oceanospirillales</taxon>
        <taxon>Oceanospirillaceae</taxon>
        <taxon>Amphritea</taxon>
    </lineage>
</organism>
<reference evidence="6" key="1">
    <citation type="submission" date="2016-10" db="EMBL/GenBank/DDBJ databases">
        <authorList>
            <person name="Varghese N."/>
            <person name="Submissions S."/>
        </authorList>
    </citation>
    <scope>NUCLEOTIDE SEQUENCE [LARGE SCALE GENOMIC DNA]</scope>
    <source>
        <strain evidence="6">DSM 18887</strain>
    </source>
</reference>
<dbReference type="PANTHER" id="PTHR42711:SF15">
    <property type="entry name" value="ABC-TYPE MULTIDRUG TRANSPORT SYSTEM, ATPASE COMPONENT"/>
    <property type="match status" value="1"/>
</dbReference>
<name>A0A1H9H6B3_9GAMM</name>
<dbReference type="RefSeq" id="WP_091357324.1">
    <property type="nucleotide sequence ID" value="NZ_AP025284.1"/>
</dbReference>
<dbReference type="CDD" id="cd03263">
    <property type="entry name" value="ABC_subfamily_A"/>
    <property type="match status" value="1"/>
</dbReference>
<dbReference type="GO" id="GO:0005524">
    <property type="term" value="F:ATP binding"/>
    <property type="evidence" value="ECO:0007669"/>
    <property type="project" value="UniProtKB-KW"/>
</dbReference>
<accession>A0A1H9H6B3</accession>
<dbReference type="PROSITE" id="PS00211">
    <property type="entry name" value="ABC_TRANSPORTER_1"/>
    <property type="match status" value="1"/>
</dbReference>
<dbReference type="OrthoDB" id="9775490at2"/>
<dbReference type="PROSITE" id="PS50893">
    <property type="entry name" value="ABC_TRANSPORTER_2"/>
    <property type="match status" value="1"/>
</dbReference>
<dbReference type="InterPro" id="IPR003439">
    <property type="entry name" value="ABC_transporter-like_ATP-bd"/>
</dbReference>